<evidence type="ECO:0000259" key="3">
    <source>
        <dbReference type="Pfam" id="PF13387"/>
    </source>
</evidence>
<keyword evidence="2" id="KW-0732">Signal</keyword>
<dbReference type="EMBL" id="JAFMPT010000012">
    <property type="protein sequence ID" value="MCC1484880.1"/>
    <property type="molecule type" value="Genomic_DNA"/>
</dbReference>
<accession>A0ABS8EQT8</accession>
<feature type="transmembrane region" description="Helical" evidence="1">
    <location>
        <begin position="341"/>
        <end position="358"/>
    </location>
</feature>
<feature type="domain" description="Lnb-like transmembrane" evidence="4">
    <location>
        <begin position="249"/>
        <end position="385"/>
    </location>
</feature>
<keyword evidence="1" id="KW-1133">Transmembrane helix</keyword>
<feature type="domain" description="Lnb N-terminal periplasmic" evidence="3">
    <location>
        <begin position="26"/>
        <end position="162"/>
    </location>
</feature>
<feature type="transmembrane region" description="Helical" evidence="1">
    <location>
        <begin position="281"/>
        <end position="301"/>
    </location>
</feature>
<evidence type="ECO:0000256" key="2">
    <source>
        <dbReference type="SAM" id="SignalP"/>
    </source>
</evidence>
<feature type="transmembrane region" description="Helical" evidence="1">
    <location>
        <begin position="249"/>
        <end position="269"/>
    </location>
</feature>
<feature type="chain" id="PRO_5045168718" evidence="2">
    <location>
        <begin position="20"/>
        <end position="390"/>
    </location>
</feature>
<reference evidence="6" key="1">
    <citation type="submission" date="2021-03" db="EMBL/GenBank/DDBJ databases">
        <title>Genome of Cognatishimia sp. F0-27.</title>
        <authorList>
            <person name="Ping X."/>
        </authorList>
    </citation>
    <scope>NUCLEOTIDE SEQUENCE [LARGE SCALE GENOMIC DNA]</scope>
    <source>
        <strain evidence="6">E313</strain>
    </source>
</reference>
<feature type="transmembrane region" description="Helical" evidence="1">
    <location>
        <begin position="364"/>
        <end position="384"/>
    </location>
</feature>
<dbReference type="InterPro" id="IPR057436">
    <property type="entry name" value="5TMH_Lnb"/>
</dbReference>
<feature type="transmembrane region" description="Helical" evidence="1">
    <location>
        <begin position="313"/>
        <end position="329"/>
    </location>
</feature>
<organism evidence="5 6">
    <name type="scientific">Winogradskyella immobilis</name>
    <dbReference type="NCBI Taxonomy" id="2816852"/>
    <lineage>
        <taxon>Bacteria</taxon>
        <taxon>Pseudomonadati</taxon>
        <taxon>Bacteroidota</taxon>
        <taxon>Flavobacteriia</taxon>
        <taxon>Flavobacteriales</taxon>
        <taxon>Flavobacteriaceae</taxon>
        <taxon>Winogradskyella</taxon>
    </lineage>
</organism>
<keyword evidence="1" id="KW-0472">Membrane</keyword>
<dbReference type="RefSeq" id="WP_227477358.1">
    <property type="nucleotide sequence ID" value="NZ_JAFMPT010000012.1"/>
</dbReference>
<proteinExistence type="predicted"/>
<evidence type="ECO:0000313" key="6">
    <source>
        <dbReference type="Proteomes" id="UP000778797"/>
    </source>
</evidence>
<dbReference type="InterPro" id="IPR025178">
    <property type="entry name" value="Lnb_N"/>
</dbReference>
<evidence type="ECO:0000313" key="5">
    <source>
        <dbReference type="EMBL" id="MCC1484880.1"/>
    </source>
</evidence>
<name>A0ABS8EQT8_9FLAO</name>
<dbReference type="Pfam" id="PF25221">
    <property type="entry name" value="5TMH_Lnb"/>
    <property type="match status" value="1"/>
</dbReference>
<dbReference type="Pfam" id="PF13387">
    <property type="entry name" value="Lnb_N"/>
    <property type="match status" value="1"/>
</dbReference>
<dbReference type="Proteomes" id="UP000778797">
    <property type="component" value="Unassembled WGS sequence"/>
</dbReference>
<sequence>MKKYSLFAILLFLCLSVWSQIPISPQCEISVITIGPGTSLNDAFGHNAFRIKDETRGIDTVYGYGEYDFDTPNFYLKFAQGKLNYLISKEAFSRFYRRYTYFDRTIEEQVLNLTIKQKQDLYNYLTTNYKPENRAYLYDFFFDNCATKIRDVVQTSTDETTMFHTPKDYTSKTFRQLIHQHTGHNTWGSVGIDIALGSVIDRKATPDEFMFLPNYIHSFFSEAKMLNDAPLVKSSKAIYKSSSLGYKTFSFFSPFIVLSIIGLLILYRTYLDYKKGKRTKWLDTLIFFITGFIGIGILFLWFGTDHSATKYNYNLLWAFPLNIILIFNFSKKLKTNWIKGFLKFLIILMTLMTLHWIIGLQIFGITLIPLLFAFLLRYIFLLRLTKVENN</sequence>
<evidence type="ECO:0000256" key="1">
    <source>
        <dbReference type="SAM" id="Phobius"/>
    </source>
</evidence>
<feature type="signal peptide" evidence="2">
    <location>
        <begin position="1"/>
        <end position="19"/>
    </location>
</feature>
<keyword evidence="1" id="KW-0812">Transmembrane</keyword>
<reference evidence="6" key="2">
    <citation type="submission" date="2023-07" db="EMBL/GenBank/DDBJ databases">
        <title>Genome of Winogradskyella sp. E313.</title>
        <authorList>
            <person name="Zhou Y."/>
        </authorList>
    </citation>
    <scope>NUCLEOTIDE SEQUENCE [LARGE SCALE GENOMIC DNA]</scope>
    <source>
        <strain evidence="6">E313</strain>
    </source>
</reference>
<evidence type="ECO:0000259" key="4">
    <source>
        <dbReference type="Pfam" id="PF25221"/>
    </source>
</evidence>
<protein>
    <submittedName>
        <fullName evidence="5">DUF4105 domain-containing protein</fullName>
    </submittedName>
</protein>
<comment type="caution">
    <text evidence="5">The sequence shown here is derived from an EMBL/GenBank/DDBJ whole genome shotgun (WGS) entry which is preliminary data.</text>
</comment>
<gene>
    <name evidence="5" type="ORF">J1C55_09785</name>
</gene>
<keyword evidence="6" id="KW-1185">Reference proteome</keyword>